<evidence type="ECO:0000313" key="4">
    <source>
        <dbReference type="Proteomes" id="UP000070520"/>
    </source>
</evidence>
<name>A0A133V1I1_9EURY</name>
<dbReference type="AlphaFoldDB" id="A0A133V1I1"/>
<reference evidence="3 4" key="1">
    <citation type="journal article" date="2016" name="Sci. Rep.">
        <title>Metabolic traits of an uncultured archaeal lineage -MSBL1- from brine pools of the Red Sea.</title>
        <authorList>
            <person name="Mwirichia R."/>
            <person name="Alam I."/>
            <person name="Rashid M."/>
            <person name="Vinu M."/>
            <person name="Ba-Alawi W."/>
            <person name="Anthony Kamau A."/>
            <person name="Kamanda Ngugi D."/>
            <person name="Goker M."/>
            <person name="Klenk H.P."/>
            <person name="Bajic V."/>
            <person name="Stingl U."/>
        </authorList>
    </citation>
    <scope>NUCLEOTIDE SEQUENCE [LARGE SCALE GENOMIC DNA]</scope>
    <source>
        <strain evidence="3">SCGC-AAA261C02</strain>
    </source>
</reference>
<dbReference type="GO" id="GO:0003677">
    <property type="term" value="F:DNA binding"/>
    <property type="evidence" value="ECO:0007669"/>
    <property type="project" value="UniProtKB-KW"/>
</dbReference>
<dbReference type="Pfam" id="PF07282">
    <property type="entry name" value="Cas12f1-like_TNB"/>
    <property type="match status" value="1"/>
</dbReference>
<dbReference type="Proteomes" id="UP000070520">
    <property type="component" value="Unassembled WGS sequence"/>
</dbReference>
<keyword evidence="1" id="KW-0238">DNA-binding</keyword>
<evidence type="ECO:0000256" key="1">
    <source>
        <dbReference type="ARBA" id="ARBA00023125"/>
    </source>
</evidence>
<comment type="caution">
    <text evidence="3">The sequence shown here is derived from an EMBL/GenBank/DDBJ whole genome shotgun (WGS) entry which is preliminary data.</text>
</comment>
<keyword evidence="4" id="KW-1185">Reference proteome</keyword>
<evidence type="ECO:0000313" key="3">
    <source>
        <dbReference type="EMBL" id="KXB00307.1"/>
    </source>
</evidence>
<gene>
    <name evidence="3" type="ORF">AKJ42_01080</name>
</gene>
<proteinExistence type="predicted"/>
<protein>
    <recommendedName>
        <fullName evidence="2">Cas12f1-like TNB domain-containing protein</fullName>
    </recommendedName>
</protein>
<accession>A0A133V1I1</accession>
<sequence>MTQGGENRGLNRNLQNTGTLGRFARFLAYKAELVGKKVIEISENNTTKECCVCGRKEDRPLHERTVRCDCGNVMDRDKNSAVDLLNRFLSQERPVDEQSSFWEDFLRQTGSRYAYEPTLKYSQETTCES</sequence>
<dbReference type="EMBL" id="LHXW01000007">
    <property type="protein sequence ID" value="KXB00307.1"/>
    <property type="molecule type" value="Genomic_DNA"/>
</dbReference>
<dbReference type="InterPro" id="IPR010095">
    <property type="entry name" value="Cas12f1-like_TNB"/>
</dbReference>
<evidence type="ECO:0000259" key="2">
    <source>
        <dbReference type="Pfam" id="PF07282"/>
    </source>
</evidence>
<feature type="domain" description="Cas12f1-like TNB" evidence="2">
    <location>
        <begin position="21"/>
        <end position="82"/>
    </location>
</feature>
<organism evidence="3 4">
    <name type="scientific">candidate division MSBL1 archaeon SCGC-AAA261C02</name>
    <dbReference type="NCBI Taxonomy" id="1698272"/>
    <lineage>
        <taxon>Archaea</taxon>
        <taxon>Methanobacteriati</taxon>
        <taxon>Methanobacteriota</taxon>
        <taxon>candidate division MSBL1</taxon>
    </lineage>
</organism>